<dbReference type="Proteomes" id="UP000183900">
    <property type="component" value="Unassembled WGS sequence"/>
</dbReference>
<dbReference type="PANTHER" id="PTHR43792:SF1">
    <property type="entry name" value="N-ACETYLTRANSFERASE DOMAIN-CONTAINING PROTEIN"/>
    <property type="match status" value="1"/>
</dbReference>
<gene>
    <name evidence="2" type="ORF">Ga0061067_101168</name>
</gene>
<dbReference type="GO" id="GO:0016747">
    <property type="term" value="F:acyltransferase activity, transferring groups other than amino-acyl groups"/>
    <property type="evidence" value="ECO:0007669"/>
    <property type="project" value="InterPro"/>
</dbReference>
<dbReference type="InterPro" id="IPR000182">
    <property type="entry name" value="GNAT_dom"/>
</dbReference>
<keyword evidence="2" id="KW-0808">Transferase</keyword>
<sequence length="182" mass="20646">MQDTVLATRRLRLVPFTPDDLDELKTLHADPEVNAHLDISRRFSRRVPDDIWLASRLVDYVTSHALQGFGMWKVLAKDGTFIGRAGFEPHEPTSEISMEIVIGRPHWGQGLASELSPALVNWFFLNTYYSHLICLVARGNAAARKVLHRAGLNWRETRWSCGLPCDVYQILNPSLRRLVANG</sequence>
<dbReference type="SUPFAM" id="SSF55729">
    <property type="entry name" value="Acyl-CoA N-acyltransferases (Nat)"/>
    <property type="match status" value="1"/>
</dbReference>
<evidence type="ECO:0000313" key="3">
    <source>
        <dbReference type="Proteomes" id="UP000183900"/>
    </source>
</evidence>
<name>A0A0K6HM08_9HYPH</name>
<dbReference type="OrthoDB" id="5295305at2"/>
<dbReference type="InterPro" id="IPR051531">
    <property type="entry name" value="N-acetyltransferase"/>
</dbReference>
<reference evidence="3" key="1">
    <citation type="submission" date="2015-08" db="EMBL/GenBank/DDBJ databases">
        <authorList>
            <person name="Varghese N."/>
        </authorList>
    </citation>
    <scope>NUCLEOTIDE SEQUENCE [LARGE SCALE GENOMIC DNA]</scope>
    <source>
        <strain evidence="3">DSM 23407</strain>
    </source>
</reference>
<dbReference type="PROSITE" id="PS51186">
    <property type="entry name" value="GNAT"/>
    <property type="match status" value="1"/>
</dbReference>
<accession>A0A0K6HM08</accession>
<dbReference type="EMBL" id="CYHE01000001">
    <property type="protein sequence ID" value="CUA91914.1"/>
    <property type="molecule type" value="Genomic_DNA"/>
</dbReference>
<dbReference type="PANTHER" id="PTHR43792">
    <property type="entry name" value="GNAT FAMILY, PUTATIVE (AFU_ORTHOLOGUE AFUA_3G00765)-RELATED-RELATED"/>
    <property type="match status" value="1"/>
</dbReference>
<evidence type="ECO:0000259" key="1">
    <source>
        <dbReference type="PROSITE" id="PS51186"/>
    </source>
</evidence>
<organism evidence="2 3">
    <name type="scientific">Pannonibacter indicus</name>
    <dbReference type="NCBI Taxonomy" id="466044"/>
    <lineage>
        <taxon>Bacteria</taxon>
        <taxon>Pseudomonadati</taxon>
        <taxon>Pseudomonadota</taxon>
        <taxon>Alphaproteobacteria</taxon>
        <taxon>Hyphomicrobiales</taxon>
        <taxon>Stappiaceae</taxon>
        <taxon>Pannonibacter</taxon>
    </lineage>
</organism>
<dbReference type="Gene3D" id="3.40.630.30">
    <property type="match status" value="1"/>
</dbReference>
<protein>
    <submittedName>
        <fullName evidence="2">Protein N-acetyltransferase, RimJ/RimL family</fullName>
    </submittedName>
</protein>
<evidence type="ECO:0000313" key="2">
    <source>
        <dbReference type="EMBL" id="CUA91914.1"/>
    </source>
</evidence>
<dbReference type="Pfam" id="PF13302">
    <property type="entry name" value="Acetyltransf_3"/>
    <property type="match status" value="1"/>
</dbReference>
<dbReference type="RefSeq" id="WP_050474209.1">
    <property type="nucleotide sequence ID" value="NZ_CYHE01000001.1"/>
</dbReference>
<dbReference type="AlphaFoldDB" id="A0A0K6HM08"/>
<feature type="domain" description="N-acetyltransferase" evidence="1">
    <location>
        <begin position="11"/>
        <end position="166"/>
    </location>
</feature>
<dbReference type="InterPro" id="IPR016181">
    <property type="entry name" value="Acyl_CoA_acyltransferase"/>
</dbReference>
<keyword evidence="3" id="KW-1185">Reference proteome</keyword>
<proteinExistence type="predicted"/>